<dbReference type="PANTHER" id="PTHR23201:SF108">
    <property type="entry name" value="GIBBERELLIN-REGULATED PROTEIN 6"/>
    <property type="match status" value="1"/>
</dbReference>
<dbReference type="EMBL" id="JABFUD020000021">
    <property type="protein sequence ID" value="KAI5063502.1"/>
    <property type="molecule type" value="Genomic_DNA"/>
</dbReference>
<dbReference type="PANTHER" id="PTHR23201">
    <property type="entry name" value="EXTENSIN, PROLINE-RICH PROTEIN"/>
    <property type="match status" value="1"/>
</dbReference>
<evidence type="ECO:0000313" key="3">
    <source>
        <dbReference type="EMBL" id="KAI5063502.1"/>
    </source>
</evidence>
<proteinExistence type="inferred from homology"/>
<evidence type="ECO:0000256" key="1">
    <source>
        <dbReference type="ARBA" id="ARBA00010582"/>
    </source>
</evidence>
<keyword evidence="4" id="KW-1185">Reference proteome</keyword>
<feature type="chain" id="PRO_5039019584" evidence="2">
    <location>
        <begin position="23"/>
        <end position="105"/>
    </location>
</feature>
<evidence type="ECO:0000313" key="4">
    <source>
        <dbReference type="Proteomes" id="UP000886520"/>
    </source>
</evidence>
<protein>
    <submittedName>
        <fullName evidence="3">Uncharacterized protein</fullName>
    </submittedName>
</protein>
<organism evidence="3 4">
    <name type="scientific">Adiantum capillus-veneris</name>
    <name type="common">Maidenhair fern</name>
    <dbReference type="NCBI Taxonomy" id="13818"/>
    <lineage>
        <taxon>Eukaryota</taxon>
        <taxon>Viridiplantae</taxon>
        <taxon>Streptophyta</taxon>
        <taxon>Embryophyta</taxon>
        <taxon>Tracheophyta</taxon>
        <taxon>Polypodiopsida</taxon>
        <taxon>Polypodiidae</taxon>
        <taxon>Polypodiales</taxon>
        <taxon>Pteridineae</taxon>
        <taxon>Pteridaceae</taxon>
        <taxon>Vittarioideae</taxon>
        <taxon>Adiantum</taxon>
    </lineage>
</organism>
<feature type="signal peptide" evidence="2">
    <location>
        <begin position="1"/>
        <end position="22"/>
    </location>
</feature>
<gene>
    <name evidence="3" type="ORF">GOP47_0022049</name>
</gene>
<keyword evidence="2" id="KW-0732">Signal</keyword>
<name>A0A9D4Z7H3_ADICA</name>
<comment type="caution">
    <text evidence="3">The sequence shown here is derived from an EMBL/GenBank/DDBJ whole genome shotgun (WGS) entry which is preliminary data.</text>
</comment>
<evidence type="ECO:0000256" key="2">
    <source>
        <dbReference type="SAM" id="SignalP"/>
    </source>
</evidence>
<dbReference type="Pfam" id="PF02704">
    <property type="entry name" value="GASA"/>
    <property type="match status" value="1"/>
</dbReference>
<accession>A0A9D4Z7H3</accession>
<reference evidence="3" key="1">
    <citation type="submission" date="2021-01" db="EMBL/GenBank/DDBJ databases">
        <title>Adiantum capillus-veneris genome.</title>
        <authorList>
            <person name="Fang Y."/>
            <person name="Liao Q."/>
        </authorList>
    </citation>
    <scope>NUCLEOTIDE SEQUENCE</scope>
    <source>
        <strain evidence="3">H3</strain>
        <tissue evidence="3">Leaf</tissue>
    </source>
</reference>
<dbReference type="Proteomes" id="UP000886520">
    <property type="component" value="Chromosome 21"/>
</dbReference>
<comment type="similarity">
    <text evidence="1">Belongs to the GASA family.</text>
</comment>
<dbReference type="AlphaFoldDB" id="A0A9D4Z7H3"/>
<dbReference type="InterPro" id="IPR003854">
    <property type="entry name" value="GASA"/>
</dbReference>
<dbReference type="OrthoDB" id="1886938at2759"/>
<sequence>MASRLALLLCVALFFVLVCASAVSSDNAAEGSDLSMNAAAYNKPRYGSTQGSLRATQCPGACSYRCSKTSTRKACMFFCQKCCAKCLCVPPGTYGNKQAEQQRSG</sequence>